<dbReference type="Gene3D" id="2.130.10.30">
    <property type="entry name" value="Regulator of chromosome condensation 1/beta-lactamase-inhibitor protein II"/>
    <property type="match status" value="1"/>
</dbReference>
<sequence length="554" mass="62416">MTIDDTNLDAKILLTEAYRLALIFTTCIPGDVPGHVHHAYQRQLNERLPKRIRSRRLFHDILLGDVTTDTASDEGLDALHQILSQIPPLKPSAQVILDRARSILASSPPLSMNVELTDGEELPVALHTLLQGTLWACLMGGGANPDLEDRMVECRSWLFNPNIHNNHRCIRNTLAPEAKYLWFLCKKFFFTMNVATKDGESYQYSQYHYFYHHCMYMGRLFMLHIVDDGDSDFAFNRATMPRALEVYSDEITHIAKTPKGLWGWGDNRLSQLGFESSDFADPTRLTFPACPKIAALETSLPPWEKHRMVTEASIQGKQTFILTPVGTVMAGARSTAARFVGTVEEENRFLFNPVAVPHDFVPDHIMHDNWTVILFMGDRQMINGYNHHGQLGLGHLDDLIGFVDLPFRVDGVVVKESDFTVFLSGDQLLFAGLVPQSIPLLGLLPGSVWNYRCSLTPLKFPTRVKGWGYTRNWNGVVWVGDGVTHCCKGNGIVLNLDFEATSFDPACRSFCNRAGQWFDFYWDDAKARPVKSSVPRCPHDVVEIIPVDVAPNPQ</sequence>
<evidence type="ECO:0000313" key="1">
    <source>
        <dbReference type="EMBL" id="KAG9392453.1"/>
    </source>
</evidence>
<organism evidence="1 2">
    <name type="scientific">Carpediemonas membranifera</name>
    <dbReference type="NCBI Taxonomy" id="201153"/>
    <lineage>
        <taxon>Eukaryota</taxon>
        <taxon>Metamonada</taxon>
        <taxon>Carpediemonas-like organisms</taxon>
        <taxon>Carpediemonas</taxon>
    </lineage>
</organism>
<dbReference type="OrthoDB" id="70707at2759"/>
<protein>
    <submittedName>
        <fullName evidence="1">Uncharacterized protein</fullName>
    </submittedName>
</protein>
<dbReference type="Proteomes" id="UP000717585">
    <property type="component" value="Unassembled WGS sequence"/>
</dbReference>
<dbReference type="InterPro" id="IPR009091">
    <property type="entry name" value="RCC1/BLIP-II"/>
</dbReference>
<proteinExistence type="predicted"/>
<gene>
    <name evidence="1" type="ORF">J8273_5445</name>
</gene>
<evidence type="ECO:0000313" key="2">
    <source>
        <dbReference type="Proteomes" id="UP000717585"/>
    </source>
</evidence>
<reference evidence="1" key="1">
    <citation type="submission" date="2021-05" db="EMBL/GenBank/DDBJ databases">
        <title>A free-living protist that lacks canonical eukaryotic 1 DNA replication and segregation systems.</title>
        <authorList>
            <person name="Salas-Leiva D.E."/>
            <person name="Tromer E.C."/>
            <person name="Curtis B.A."/>
            <person name="Jerlstrom-Hultqvist J."/>
            <person name="Kolisko M."/>
            <person name="Yi Z."/>
            <person name="Salas-Leiva J.S."/>
            <person name="Gallot-Lavallee L."/>
            <person name="Kops G.J.P.L."/>
            <person name="Archibald J.M."/>
            <person name="Simpson A.G.B."/>
            <person name="Roger A.J."/>
        </authorList>
    </citation>
    <scope>NUCLEOTIDE SEQUENCE</scope>
    <source>
        <strain evidence="1">BICM</strain>
    </source>
</reference>
<dbReference type="AlphaFoldDB" id="A0A8J6E0N4"/>
<dbReference type="SUPFAM" id="SSF50985">
    <property type="entry name" value="RCC1/BLIP-II"/>
    <property type="match status" value="1"/>
</dbReference>
<dbReference type="EMBL" id="JAHDYR010000038">
    <property type="protein sequence ID" value="KAG9392453.1"/>
    <property type="molecule type" value="Genomic_DNA"/>
</dbReference>
<comment type="caution">
    <text evidence="1">The sequence shown here is derived from an EMBL/GenBank/DDBJ whole genome shotgun (WGS) entry which is preliminary data.</text>
</comment>
<accession>A0A8J6E0N4</accession>
<name>A0A8J6E0N4_9EUKA</name>
<keyword evidence="2" id="KW-1185">Reference proteome</keyword>